<sequence length="204" mass="22600">MTKNPLLIGITGGIGSGKSTVAKIFSILGIPIYAADDRAKWLMANNPELKGKIQQAFGKESYTEDGNLNRGFLASTVFGDEEKTKIINNLVHPAVKADFENWASSQNSPYVLKEAALLFETGSYKELDKIITVSSPLRIRINRVLLRDPHRNEAQLNAIIDQQMSDEEKIQGSDFVVKNIDTKLLIPQVLQIHQKLIALANQGK</sequence>
<dbReference type="CDD" id="cd02022">
    <property type="entry name" value="DPCK"/>
    <property type="match status" value="1"/>
</dbReference>
<dbReference type="Pfam" id="PF01121">
    <property type="entry name" value="CoaE"/>
    <property type="match status" value="1"/>
</dbReference>
<dbReference type="HAMAP" id="MF_00376">
    <property type="entry name" value="Dephospho_CoA_kinase"/>
    <property type="match status" value="1"/>
</dbReference>
<organism evidence="7 8">
    <name type="scientific">Belliella marina</name>
    <dbReference type="NCBI Taxonomy" id="1644146"/>
    <lineage>
        <taxon>Bacteria</taxon>
        <taxon>Pseudomonadati</taxon>
        <taxon>Bacteroidota</taxon>
        <taxon>Cytophagia</taxon>
        <taxon>Cytophagales</taxon>
        <taxon>Cyclobacteriaceae</taxon>
        <taxon>Belliella</taxon>
    </lineage>
</organism>
<evidence type="ECO:0000313" key="7">
    <source>
        <dbReference type="EMBL" id="MFD2034935.1"/>
    </source>
</evidence>
<dbReference type="InterPro" id="IPR027417">
    <property type="entry name" value="P-loop_NTPase"/>
</dbReference>
<keyword evidence="5" id="KW-0963">Cytoplasm</keyword>
<keyword evidence="5 7" id="KW-0418">Kinase</keyword>
<comment type="subcellular location">
    <subcellularLocation>
        <location evidence="5">Cytoplasm</location>
    </subcellularLocation>
</comment>
<proteinExistence type="inferred from homology"/>
<dbReference type="EC" id="2.7.1.24" evidence="5 6"/>
<feature type="binding site" evidence="5">
    <location>
        <begin position="15"/>
        <end position="20"/>
    </location>
    <ligand>
        <name>ATP</name>
        <dbReference type="ChEBI" id="CHEBI:30616"/>
    </ligand>
</feature>
<evidence type="ECO:0000256" key="6">
    <source>
        <dbReference type="NCBIfam" id="TIGR00152"/>
    </source>
</evidence>
<gene>
    <name evidence="5 7" type="primary">coaE</name>
    <name evidence="7" type="ORF">ACFSKL_09045</name>
</gene>
<accession>A0ABW4VQ66</accession>
<evidence type="ECO:0000256" key="5">
    <source>
        <dbReference type="HAMAP-Rule" id="MF_00376"/>
    </source>
</evidence>
<dbReference type="GO" id="GO:0004140">
    <property type="term" value="F:dephospho-CoA kinase activity"/>
    <property type="evidence" value="ECO:0007669"/>
    <property type="project" value="UniProtKB-EC"/>
</dbReference>
<evidence type="ECO:0000256" key="3">
    <source>
        <dbReference type="ARBA" id="ARBA00022840"/>
    </source>
</evidence>
<keyword evidence="5 7" id="KW-0808">Transferase</keyword>
<keyword evidence="8" id="KW-1185">Reference proteome</keyword>
<comment type="similarity">
    <text evidence="1 5">Belongs to the CoaE family.</text>
</comment>
<evidence type="ECO:0000256" key="4">
    <source>
        <dbReference type="ARBA" id="ARBA00022993"/>
    </source>
</evidence>
<dbReference type="EMBL" id="JBHUHR010000023">
    <property type="protein sequence ID" value="MFD2034935.1"/>
    <property type="molecule type" value="Genomic_DNA"/>
</dbReference>
<keyword evidence="2 5" id="KW-0547">Nucleotide-binding</keyword>
<keyword evidence="3 5" id="KW-0067">ATP-binding</keyword>
<name>A0ABW4VQ66_9BACT</name>
<dbReference type="Proteomes" id="UP001597361">
    <property type="component" value="Unassembled WGS sequence"/>
</dbReference>
<reference evidence="8" key="1">
    <citation type="journal article" date="2019" name="Int. J. Syst. Evol. Microbiol.">
        <title>The Global Catalogue of Microorganisms (GCM) 10K type strain sequencing project: providing services to taxonomists for standard genome sequencing and annotation.</title>
        <authorList>
            <consortium name="The Broad Institute Genomics Platform"/>
            <consortium name="The Broad Institute Genome Sequencing Center for Infectious Disease"/>
            <person name="Wu L."/>
            <person name="Ma J."/>
        </authorList>
    </citation>
    <scope>NUCLEOTIDE SEQUENCE [LARGE SCALE GENOMIC DNA]</scope>
    <source>
        <strain evidence="8">CGMCC 1.15180</strain>
    </source>
</reference>
<comment type="caution">
    <text evidence="7">The sequence shown here is derived from an EMBL/GenBank/DDBJ whole genome shotgun (WGS) entry which is preliminary data.</text>
</comment>
<dbReference type="PANTHER" id="PTHR10695">
    <property type="entry name" value="DEPHOSPHO-COA KINASE-RELATED"/>
    <property type="match status" value="1"/>
</dbReference>
<keyword evidence="4 5" id="KW-0173">Coenzyme A biosynthesis</keyword>
<evidence type="ECO:0000256" key="2">
    <source>
        <dbReference type="ARBA" id="ARBA00022741"/>
    </source>
</evidence>
<comment type="function">
    <text evidence="5">Catalyzes the phosphorylation of the 3'-hydroxyl group of dephosphocoenzyme A to form coenzyme A.</text>
</comment>
<evidence type="ECO:0000256" key="1">
    <source>
        <dbReference type="ARBA" id="ARBA00009018"/>
    </source>
</evidence>
<dbReference type="NCBIfam" id="TIGR00152">
    <property type="entry name" value="dephospho-CoA kinase"/>
    <property type="match status" value="1"/>
</dbReference>
<dbReference type="SUPFAM" id="SSF52540">
    <property type="entry name" value="P-loop containing nucleoside triphosphate hydrolases"/>
    <property type="match status" value="1"/>
</dbReference>
<comment type="catalytic activity">
    <reaction evidence="5">
        <text>3'-dephospho-CoA + ATP = ADP + CoA + H(+)</text>
        <dbReference type="Rhea" id="RHEA:18245"/>
        <dbReference type="ChEBI" id="CHEBI:15378"/>
        <dbReference type="ChEBI" id="CHEBI:30616"/>
        <dbReference type="ChEBI" id="CHEBI:57287"/>
        <dbReference type="ChEBI" id="CHEBI:57328"/>
        <dbReference type="ChEBI" id="CHEBI:456216"/>
        <dbReference type="EC" id="2.7.1.24"/>
    </reaction>
</comment>
<evidence type="ECO:0000313" key="8">
    <source>
        <dbReference type="Proteomes" id="UP001597361"/>
    </source>
</evidence>
<dbReference type="PANTHER" id="PTHR10695:SF46">
    <property type="entry name" value="BIFUNCTIONAL COENZYME A SYNTHASE-RELATED"/>
    <property type="match status" value="1"/>
</dbReference>
<dbReference type="PROSITE" id="PS51219">
    <property type="entry name" value="DPCK"/>
    <property type="match status" value="1"/>
</dbReference>
<comment type="pathway">
    <text evidence="5">Cofactor biosynthesis; coenzyme A biosynthesis; CoA from (R)-pantothenate: step 5/5.</text>
</comment>
<dbReference type="Gene3D" id="3.40.50.300">
    <property type="entry name" value="P-loop containing nucleotide triphosphate hydrolases"/>
    <property type="match status" value="1"/>
</dbReference>
<dbReference type="InterPro" id="IPR001977">
    <property type="entry name" value="Depp_CoAkinase"/>
</dbReference>
<protein>
    <recommendedName>
        <fullName evidence="5 6">Dephospho-CoA kinase</fullName>
        <ecNumber evidence="5 6">2.7.1.24</ecNumber>
    </recommendedName>
    <alternativeName>
        <fullName evidence="5">Dephosphocoenzyme A kinase</fullName>
    </alternativeName>
</protein>
<dbReference type="RefSeq" id="WP_376885532.1">
    <property type="nucleotide sequence ID" value="NZ_JBHUHR010000023.1"/>
</dbReference>